<dbReference type="RefSeq" id="WP_120113440.1">
    <property type="nucleotide sequence ID" value="NZ_QXQB01000005.1"/>
</dbReference>
<keyword evidence="1" id="KW-0805">Transcription regulation</keyword>
<evidence type="ECO:0000256" key="1">
    <source>
        <dbReference type="ARBA" id="ARBA00023015"/>
    </source>
</evidence>
<reference evidence="5 6" key="1">
    <citation type="submission" date="2018-09" db="EMBL/GenBank/DDBJ databases">
        <title>Paenibacillus aracenensis nov. sp. isolated from a cave in southern Spain.</title>
        <authorList>
            <person name="Jurado V."/>
            <person name="Gutierrez-Patricio S."/>
            <person name="Gonzalez-Pimentel J.L."/>
            <person name="Miller A.Z."/>
            <person name="Laiz L."/>
            <person name="Saiz-Jimenez C."/>
        </authorList>
    </citation>
    <scope>NUCLEOTIDE SEQUENCE [LARGE SCALE GENOMIC DNA]</scope>
    <source>
        <strain evidence="5 6">JCM 19203</strain>
    </source>
</reference>
<dbReference type="InterPro" id="IPR020449">
    <property type="entry name" value="Tscrpt_reg_AraC-type_HTH"/>
</dbReference>
<dbReference type="PRINTS" id="PR00032">
    <property type="entry name" value="HTHARAC"/>
</dbReference>
<protein>
    <submittedName>
        <fullName evidence="5">AraC family transcriptional regulator</fullName>
    </submittedName>
</protein>
<keyword evidence="6" id="KW-1185">Reference proteome</keyword>
<evidence type="ECO:0000313" key="5">
    <source>
        <dbReference type="EMBL" id="RJX37516.1"/>
    </source>
</evidence>
<evidence type="ECO:0000256" key="2">
    <source>
        <dbReference type="ARBA" id="ARBA00023125"/>
    </source>
</evidence>
<dbReference type="SMART" id="SM00342">
    <property type="entry name" value="HTH_ARAC"/>
    <property type="match status" value="1"/>
</dbReference>
<proteinExistence type="predicted"/>
<dbReference type="SUPFAM" id="SSF46689">
    <property type="entry name" value="Homeodomain-like"/>
    <property type="match status" value="2"/>
</dbReference>
<evidence type="ECO:0000313" key="6">
    <source>
        <dbReference type="Proteomes" id="UP000267798"/>
    </source>
</evidence>
<feature type="domain" description="HTH araC/xylS-type" evidence="4">
    <location>
        <begin position="153"/>
        <end position="251"/>
    </location>
</feature>
<dbReference type="GO" id="GO:0003700">
    <property type="term" value="F:DNA-binding transcription factor activity"/>
    <property type="evidence" value="ECO:0007669"/>
    <property type="project" value="InterPro"/>
</dbReference>
<dbReference type="InterPro" id="IPR018060">
    <property type="entry name" value="HTH_AraC"/>
</dbReference>
<dbReference type="GO" id="GO:0043565">
    <property type="term" value="F:sequence-specific DNA binding"/>
    <property type="evidence" value="ECO:0007669"/>
    <property type="project" value="InterPro"/>
</dbReference>
<dbReference type="InterPro" id="IPR009057">
    <property type="entry name" value="Homeodomain-like_sf"/>
</dbReference>
<name>A0A3A6PCS5_9BACL</name>
<gene>
    <name evidence="5" type="ORF">D3P09_21270</name>
</gene>
<accession>A0A3A6PCS5</accession>
<evidence type="ECO:0000259" key="4">
    <source>
        <dbReference type="PROSITE" id="PS01124"/>
    </source>
</evidence>
<dbReference type="Proteomes" id="UP000267798">
    <property type="component" value="Unassembled WGS sequence"/>
</dbReference>
<dbReference type="Gene3D" id="1.10.10.60">
    <property type="entry name" value="Homeodomain-like"/>
    <property type="match status" value="2"/>
</dbReference>
<dbReference type="PROSITE" id="PS00041">
    <property type="entry name" value="HTH_ARAC_FAMILY_1"/>
    <property type="match status" value="1"/>
</dbReference>
<dbReference type="PANTHER" id="PTHR43280">
    <property type="entry name" value="ARAC-FAMILY TRANSCRIPTIONAL REGULATOR"/>
    <property type="match status" value="1"/>
</dbReference>
<dbReference type="InterPro" id="IPR018062">
    <property type="entry name" value="HTH_AraC-typ_CS"/>
</dbReference>
<dbReference type="PANTHER" id="PTHR43280:SF2">
    <property type="entry name" value="HTH-TYPE TRANSCRIPTIONAL REGULATOR EXSA"/>
    <property type="match status" value="1"/>
</dbReference>
<keyword evidence="3" id="KW-0804">Transcription</keyword>
<dbReference type="PROSITE" id="PS01124">
    <property type="entry name" value="HTH_ARAC_FAMILY_2"/>
    <property type="match status" value="1"/>
</dbReference>
<dbReference type="AlphaFoldDB" id="A0A3A6PCS5"/>
<organism evidence="5 6">
    <name type="scientific">Paenibacillus pinisoli</name>
    <dbReference type="NCBI Taxonomy" id="1276110"/>
    <lineage>
        <taxon>Bacteria</taxon>
        <taxon>Bacillati</taxon>
        <taxon>Bacillota</taxon>
        <taxon>Bacilli</taxon>
        <taxon>Bacillales</taxon>
        <taxon>Paenibacillaceae</taxon>
        <taxon>Paenibacillus</taxon>
    </lineage>
</organism>
<dbReference type="OrthoDB" id="2567533at2"/>
<keyword evidence="2" id="KW-0238">DNA-binding</keyword>
<evidence type="ECO:0000256" key="3">
    <source>
        <dbReference type="ARBA" id="ARBA00023163"/>
    </source>
</evidence>
<comment type="caution">
    <text evidence="5">The sequence shown here is derived from an EMBL/GenBank/DDBJ whole genome shotgun (WGS) entry which is preliminary data.</text>
</comment>
<dbReference type="EMBL" id="QXQB01000005">
    <property type="protein sequence ID" value="RJX37516.1"/>
    <property type="molecule type" value="Genomic_DNA"/>
</dbReference>
<dbReference type="Pfam" id="PF12833">
    <property type="entry name" value="HTH_18"/>
    <property type="match status" value="1"/>
</dbReference>
<sequence length="254" mass="29106">MTLTISCIKINELIAPGHTLQWGQKNDDCAYFESMGNLVVKWGQNSDALESSNIVVGRRFKLVNMSAQVTSVRGVIFRLNPNVPLQKTFILKERSRSSDIYSDITDLFDNVVSPSQLYQSLSILIPMVLTTISNNSSPSHGKEIIGKIDPRLILIHRFIRKNYEQQLSLHQLAELIHCNHIYLSNTYSKVFGISPMRYVQYLRMKKAKELLTASNIPVIEIANQLGYISSSQFSAYFKRYYNLTPSEYRNQQLF</sequence>